<dbReference type="PANTHER" id="PTHR43649:SF12">
    <property type="entry name" value="DIACETYLCHITOBIOSE BINDING PROTEIN DASA"/>
    <property type="match status" value="1"/>
</dbReference>
<dbReference type="InterPro" id="IPR050490">
    <property type="entry name" value="Bact_solute-bd_prot1"/>
</dbReference>
<dbReference type="OrthoDB" id="9768630at2"/>
<dbReference type="Proteomes" id="UP000266177">
    <property type="component" value="Unassembled WGS sequence"/>
</dbReference>
<dbReference type="PROSITE" id="PS51257">
    <property type="entry name" value="PROKAR_LIPOPROTEIN"/>
    <property type="match status" value="1"/>
</dbReference>
<organism evidence="2 3">
    <name type="scientific">Paenibacillus thiaminolyticus</name>
    <name type="common">Bacillus thiaminolyticus</name>
    <dbReference type="NCBI Taxonomy" id="49283"/>
    <lineage>
        <taxon>Bacteria</taxon>
        <taxon>Bacillati</taxon>
        <taxon>Bacillota</taxon>
        <taxon>Bacilli</taxon>
        <taxon>Bacillales</taxon>
        <taxon>Paenibacillaceae</taxon>
        <taxon>Paenibacillus</taxon>
    </lineage>
</organism>
<evidence type="ECO:0000313" key="2">
    <source>
        <dbReference type="EMBL" id="RJG25935.1"/>
    </source>
</evidence>
<accession>A0A3A3GRD0</accession>
<evidence type="ECO:0000256" key="1">
    <source>
        <dbReference type="SAM" id="SignalP"/>
    </source>
</evidence>
<sequence>MKKIKWLSALLILAVIAAGCGGSGNTGESSAGNGKTTITFLNGFTGGDGGYMKKITDGFNSSQDKYFIKEMQEKDHYTKFKSGNYDLVVIHANNLQTYKMDGMIQDITPVMEKAGLQESDFHPAAADLARLDGNMYGLPLDIHPLTMFYNKELVAEAPQTYADLAALNAELQAKDKNLFAAGVPSSGIVEFYIMTIAAQNGIQLQQDNYLNFNQPAFADALLTFHDMIWKDKLSPAGLGLDGEFQAFMKEAQDANASVQTAVALTGPWFYGAAKDKFGDQLGIGPVPQLGTEQAVYGNGHIITVPAGVKDDKVLEGIAEYLKYMFTTENLIHWAEAGQAPAHAATMNYIEENQDQYPLSYANQQQFETYVKAPQVYQFGEQMRYMNEKVFSKVVLTEDLSKDELMQELETATENAKQIAATQP</sequence>
<evidence type="ECO:0000313" key="3">
    <source>
        <dbReference type="Proteomes" id="UP000266177"/>
    </source>
</evidence>
<feature type="signal peptide" evidence="1">
    <location>
        <begin position="1"/>
        <end position="17"/>
    </location>
</feature>
<dbReference type="SUPFAM" id="SSF53850">
    <property type="entry name" value="Periplasmic binding protein-like II"/>
    <property type="match status" value="1"/>
</dbReference>
<name>A0A3A3GRD0_PANTH</name>
<gene>
    <name evidence="2" type="ORF">DQX05_03275</name>
</gene>
<dbReference type="EMBL" id="QYZD01000002">
    <property type="protein sequence ID" value="RJG25935.1"/>
    <property type="molecule type" value="Genomic_DNA"/>
</dbReference>
<comment type="caution">
    <text evidence="2">The sequence shown here is derived from an EMBL/GenBank/DDBJ whole genome shotgun (WGS) entry which is preliminary data.</text>
</comment>
<dbReference type="PANTHER" id="PTHR43649">
    <property type="entry name" value="ARABINOSE-BINDING PROTEIN-RELATED"/>
    <property type="match status" value="1"/>
</dbReference>
<proteinExistence type="predicted"/>
<dbReference type="Gene3D" id="3.40.190.10">
    <property type="entry name" value="Periplasmic binding protein-like II"/>
    <property type="match status" value="1"/>
</dbReference>
<reference evidence="2 3" key="1">
    <citation type="submission" date="2018-09" db="EMBL/GenBank/DDBJ databases">
        <title>Paenibacillus SK2017-BO5.</title>
        <authorList>
            <person name="Piskunova J.V."/>
            <person name="Dubiley S.A."/>
            <person name="Severinov K.V."/>
        </authorList>
    </citation>
    <scope>NUCLEOTIDE SEQUENCE [LARGE SCALE GENOMIC DNA]</scope>
    <source>
        <strain evidence="2 3">BO5</strain>
    </source>
</reference>
<protein>
    <submittedName>
        <fullName evidence="2">ABC transporter substrate-binding protein</fullName>
    </submittedName>
</protein>
<keyword evidence="1" id="KW-0732">Signal</keyword>
<feature type="chain" id="PRO_5039361889" evidence="1">
    <location>
        <begin position="18"/>
        <end position="423"/>
    </location>
</feature>
<dbReference type="AlphaFoldDB" id="A0A3A3GRD0"/>
<dbReference type="RefSeq" id="WP_119790855.1">
    <property type="nucleotide sequence ID" value="NZ_QYZD01000002.1"/>
</dbReference>